<reference evidence="1 2" key="1">
    <citation type="journal article" date="2023" name="ACS Omega">
        <title>Identification of the Neoaspergillic Acid Biosynthesis Gene Cluster by Establishing an In Vitro CRISPR-Ribonucleoprotein Genetic System in Aspergillus melleus.</title>
        <authorList>
            <person name="Yuan B."/>
            <person name="Grau M.F."/>
            <person name="Murata R.M."/>
            <person name="Torok T."/>
            <person name="Venkateswaran K."/>
            <person name="Stajich J.E."/>
            <person name="Wang C.C.C."/>
        </authorList>
    </citation>
    <scope>NUCLEOTIDE SEQUENCE [LARGE SCALE GENOMIC DNA]</scope>
    <source>
        <strain evidence="1 2">IMV 1140</strain>
    </source>
</reference>
<gene>
    <name evidence="1" type="ORF">N8T08_002086</name>
</gene>
<dbReference type="EMBL" id="JAOPJF010000134">
    <property type="protein sequence ID" value="KAK1138695.1"/>
    <property type="molecule type" value="Genomic_DNA"/>
</dbReference>
<evidence type="ECO:0000313" key="2">
    <source>
        <dbReference type="Proteomes" id="UP001177260"/>
    </source>
</evidence>
<comment type="caution">
    <text evidence="1">The sequence shown here is derived from an EMBL/GenBank/DDBJ whole genome shotgun (WGS) entry which is preliminary data.</text>
</comment>
<sequence>MSGSESWNAYEWALPQMAQDTATIPIPNAEVGQNFLLNSEFNWASNGGHSHGTGVDETMQTQNALVNFPPSHGLAFGSSPVSLAVSGTGVNIGAGSPYFAHDSSSNEDMFETSHAAFSAYAKGMSAPDMVSLSPSSLVGDKTDDTEDEPATPSDCHPLKFTSAMDPNDSNYLVPNLVNLMKVAENDPSDHSTLFKSYEHARSSYQTSGPLSDDPTIPQTPSQKRAIVKEMCKAMLSLEHATDNEGMIKPFRNKKYSEERIEICCWQTLDTVIMRQKSGPLLAAYELTTKNENETLNFAQRMTRIIECFYRHKTVCKHILDPLYVYNLVDNPTAAEKRVESNKLLNRRKGHIMTAGKEALRIGQRRQPATTPTATSKKARRTIAQKVSRTAAAARKTVTRKAPRAKIENKEKELAAIPAYSDTSSSSNVHERIFTPSSTPEPTASEANASPQSLVASMPCSSSMPVPQAMAYYPQHGVNGEPAYQLNKSLPYPARNKGYQSAFWSNVHSHRMAAPASYSLPALDFTPNHAASYYPTDSMADLHVNSSPISRGTVCHNAMATPVRSAKTSRKRPSITITDNLGQPSSVEKKRR</sequence>
<accession>A0ACC3AMM3</accession>
<dbReference type="Proteomes" id="UP001177260">
    <property type="component" value="Unassembled WGS sequence"/>
</dbReference>
<proteinExistence type="predicted"/>
<evidence type="ECO:0000313" key="1">
    <source>
        <dbReference type="EMBL" id="KAK1138695.1"/>
    </source>
</evidence>
<name>A0ACC3AMM3_9EURO</name>
<keyword evidence="2" id="KW-1185">Reference proteome</keyword>
<protein>
    <submittedName>
        <fullName evidence="1">Uncharacterized protein</fullName>
    </submittedName>
</protein>
<organism evidence="1 2">
    <name type="scientific">Aspergillus melleus</name>
    <dbReference type="NCBI Taxonomy" id="138277"/>
    <lineage>
        <taxon>Eukaryota</taxon>
        <taxon>Fungi</taxon>
        <taxon>Dikarya</taxon>
        <taxon>Ascomycota</taxon>
        <taxon>Pezizomycotina</taxon>
        <taxon>Eurotiomycetes</taxon>
        <taxon>Eurotiomycetidae</taxon>
        <taxon>Eurotiales</taxon>
        <taxon>Aspergillaceae</taxon>
        <taxon>Aspergillus</taxon>
        <taxon>Aspergillus subgen. Circumdati</taxon>
    </lineage>
</organism>